<proteinExistence type="predicted"/>
<dbReference type="Gene3D" id="3.40.50.720">
    <property type="entry name" value="NAD(P)-binding Rossmann-like Domain"/>
    <property type="match status" value="1"/>
</dbReference>
<dbReference type="GO" id="GO:0009423">
    <property type="term" value="P:chorismate biosynthetic process"/>
    <property type="evidence" value="ECO:0007669"/>
    <property type="project" value="TreeGrafter"/>
</dbReference>
<comment type="caution">
    <text evidence="5">The sequence shown here is derived from an EMBL/GenBank/DDBJ whole genome shotgun (WGS) entry which is preliminary data.</text>
</comment>
<dbReference type="InterPro" id="IPR036291">
    <property type="entry name" value="NAD(P)-bd_dom_sf"/>
</dbReference>
<dbReference type="GO" id="GO:0004764">
    <property type="term" value="F:shikimate 3-dehydrogenase (NADP+) activity"/>
    <property type="evidence" value="ECO:0007669"/>
    <property type="project" value="InterPro"/>
</dbReference>
<protein>
    <submittedName>
        <fullName evidence="5">Shikimate dehydrogenase</fullName>
    </submittedName>
</protein>
<keyword evidence="3" id="KW-0028">Amino-acid biosynthesis</keyword>
<gene>
    <name evidence="5" type="ORF">EDB95_1689</name>
</gene>
<comment type="pathway">
    <text evidence="1">Metabolic intermediate biosynthesis; chorismate biosynthesis; chorismate from D-erythrose 4-phosphate and phosphoenolpyruvate: step 4/7.</text>
</comment>
<evidence type="ECO:0000313" key="5">
    <source>
        <dbReference type="EMBL" id="TDX00663.1"/>
    </source>
</evidence>
<dbReference type="InterPro" id="IPR046346">
    <property type="entry name" value="Aminoacid_DH-like_N_sf"/>
</dbReference>
<dbReference type="GO" id="GO:0050661">
    <property type="term" value="F:NADP binding"/>
    <property type="evidence" value="ECO:0007669"/>
    <property type="project" value="TreeGrafter"/>
</dbReference>
<organism evidence="5 6">
    <name type="scientific">Dinghuibacter silviterrae</name>
    <dbReference type="NCBI Taxonomy" id="1539049"/>
    <lineage>
        <taxon>Bacteria</taxon>
        <taxon>Pseudomonadati</taxon>
        <taxon>Bacteroidota</taxon>
        <taxon>Chitinophagia</taxon>
        <taxon>Chitinophagales</taxon>
        <taxon>Chitinophagaceae</taxon>
        <taxon>Dinghuibacter</taxon>
    </lineage>
</organism>
<dbReference type="Proteomes" id="UP000294498">
    <property type="component" value="Unassembled WGS sequence"/>
</dbReference>
<keyword evidence="3" id="KW-0057">Aromatic amino acid biosynthesis</keyword>
<keyword evidence="2" id="KW-0560">Oxidoreductase</keyword>
<keyword evidence="6" id="KW-1185">Reference proteome</keyword>
<evidence type="ECO:0000259" key="4">
    <source>
        <dbReference type="Pfam" id="PF08501"/>
    </source>
</evidence>
<dbReference type="Gene3D" id="3.40.50.10860">
    <property type="entry name" value="Leucine Dehydrogenase, chain A, domain 1"/>
    <property type="match status" value="1"/>
</dbReference>
<feature type="domain" description="Shikimate dehydrogenase substrate binding N-terminal" evidence="4">
    <location>
        <begin position="6"/>
        <end position="87"/>
    </location>
</feature>
<dbReference type="AlphaFoldDB" id="A0A4V3GLS4"/>
<dbReference type="GO" id="GO:0005829">
    <property type="term" value="C:cytosol"/>
    <property type="evidence" value="ECO:0007669"/>
    <property type="project" value="TreeGrafter"/>
</dbReference>
<name>A0A4V3GLS4_9BACT</name>
<dbReference type="InterPro" id="IPR013708">
    <property type="entry name" value="Shikimate_DH-bd_N"/>
</dbReference>
<dbReference type="GO" id="GO:0009073">
    <property type="term" value="P:aromatic amino acid family biosynthetic process"/>
    <property type="evidence" value="ECO:0007669"/>
    <property type="project" value="UniProtKB-KW"/>
</dbReference>
<accession>A0A4V3GLS4</accession>
<reference evidence="5 6" key="1">
    <citation type="submission" date="2019-03" db="EMBL/GenBank/DDBJ databases">
        <title>Genomic Encyclopedia of Type Strains, Phase IV (KMG-IV): sequencing the most valuable type-strain genomes for metagenomic binning, comparative biology and taxonomic classification.</title>
        <authorList>
            <person name="Goeker M."/>
        </authorList>
    </citation>
    <scope>NUCLEOTIDE SEQUENCE [LARGE SCALE GENOMIC DNA]</scope>
    <source>
        <strain evidence="5 6">DSM 100059</strain>
    </source>
</reference>
<dbReference type="PANTHER" id="PTHR21089:SF1">
    <property type="entry name" value="BIFUNCTIONAL 3-DEHYDROQUINATE DEHYDRATASE_SHIKIMATE DEHYDROGENASE, CHLOROPLASTIC"/>
    <property type="match status" value="1"/>
</dbReference>
<dbReference type="RefSeq" id="WP_133992530.1">
    <property type="nucleotide sequence ID" value="NZ_SODV01000001.1"/>
</dbReference>
<dbReference type="PANTHER" id="PTHR21089">
    <property type="entry name" value="SHIKIMATE DEHYDROGENASE"/>
    <property type="match status" value="1"/>
</dbReference>
<evidence type="ECO:0000256" key="2">
    <source>
        <dbReference type="ARBA" id="ARBA00023002"/>
    </source>
</evidence>
<evidence type="ECO:0000256" key="3">
    <source>
        <dbReference type="ARBA" id="ARBA00023141"/>
    </source>
</evidence>
<dbReference type="Pfam" id="PF08501">
    <property type="entry name" value="Shikimate_dh_N"/>
    <property type="match status" value="1"/>
</dbReference>
<evidence type="ECO:0000256" key="1">
    <source>
        <dbReference type="ARBA" id="ARBA00004871"/>
    </source>
</evidence>
<dbReference type="SUPFAM" id="SSF51735">
    <property type="entry name" value="NAD(P)-binding Rossmann-fold domains"/>
    <property type="match status" value="1"/>
</dbReference>
<evidence type="ECO:0000313" key="6">
    <source>
        <dbReference type="Proteomes" id="UP000294498"/>
    </source>
</evidence>
<dbReference type="SUPFAM" id="SSF53223">
    <property type="entry name" value="Aminoacid dehydrogenase-like, N-terminal domain"/>
    <property type="match status" value="1"/>
</dbReference>
<dbReference type="EMBL" id="SODV01000001">
    <property type="protein sequence ID" value="TDX00663.1"/>
    <property type="molecule type" value="Genomic_DNA"/>
</dbReference>
<sequence>MRLFGLIGYPLGHSFSKKYFTQKFQDEGITDCRYELFPIPVITDLPGLLASQPDLCGLNVTIPYKEQVLPYLFDPGQAALVGACNCIVVRDGRLYGYNTDVAGFRESFRPGLRPFDRHALILGTGGASKAAAFALAELGIGYRHVSRSGAVGAGAAVGGASAATPGGPFGPEGPTLRYDEVTPALLETYTVLINCSPVGTFPHVDEAPALPYAALSARHYLFDLVYNPEKTRFLAEGEARGAVIRNGYDMLRIQAEEGWAIWNRER</sequence>
<dbReference type="OrthoDB" id="9792692at2"/>
<dbReference type="GO" id="GO:0019632">
    <property type="term" value="P:shikimate metabolic process"/>
    <property type="evidence" value="ECO:0007669"/>
    <property type="project" value="TreeGrafter"/>
</dbReference>
<dbReference type="InterPro" id="IPR022893">
    <property type="entry name" value="Shikimate_DH_fam"/>
</dbReference>